<evidence type="ECO:0000313" key="11">
    <source>
        <dbReference type="EMBL" id="HIX73723.1"/>
    </source>
</evidence>
<protein>
    <submittedName>
        <fullName evidence="11">Sodium:proton antiporter</fullName>
    </submittedName>
</protein>
<dbReference type="PANTHER" id="PTHR33451:SF3">
    <property type="entry name" value="MALATE-2H(+)_NA(+)-LACTATE ANTIPORTER"/>
    <property type="match status" value="1"/>
</dbReference>
<dbReference type="Proteomes" id="UP000886740">
    <property type="component" value="Unassembled WGS sequence"/>
</dbReference>
<dbReference type="PANTHER" id="PTHR33451">
    <property type="entry name" value="MALATE-2H(+)/NA(+)-LACTATE ANTIPORTER"/>
    <property type="match status" value="1"/>
</dbReference>
<dbReference type="AlphaFoldDB" id="A0A9D2BF34"/>
<dbReference type="InterPro" id="IPR018461">
    <property type="entry name" value="Na/H_Antiport_NhaC-like_C"/>
</dbReference>
<name>A0A9D2BF34_9BACT</name>
<feature type="transmembrane region" description="Helical" evidence="9">
    <location>
        <begin position="240"/>
        <end position="258"/>
    </location>
</feature>
<reference evidence="11" key="1">
    <citation type="journal article" date="2021" name="PeerJ">
        <title>Extensive microbial diversity within the chicken gut microbiome revealed by metagenomics and culture.</title>
        <authorList>
            <person name="Gilroy R."/>
            <person name="Ravi A."/>
            <person name="Getino M."/>
            <person name="Pursley I."/>
            <person name="Horton D.L."/>
            <person name="Alikhan N.F."/>
            <person name="Baker D."/>
            <person name="Gharbi K."/>
            <person name="Hall N."/>
            <person name="Watson M."/>
            <person name="Adriaenssens E.M."/>
            <person name="Foster-Nyarko E."/>
            <person name="Jarju S."/>
            <person name="Secka A."/>
            <person name="Antonio M."/>
            <person name="Oren A."/>
            <person name="Chaudhuri R.R."/>
            <person name="La Ragione R."/>
            <person name="Hildebrand F."/>
            <person name="Pallen M.J."/>
        </authorList>
    </citation>
    <scope>NUCLEOTIDE SEQUENCE</scope>
    <source>
        <strain evidence="11">ChiGjej6B6-14162</strain>
    </source>
</reference>
<evidence type="ECO:0000256" key="3">
    <source>
        <dbReference type="ARBA" id="ARBA00022449"/>
    </source>
</evidence>
<feature type="transmembrane region" description="Helical" evidence="9">
    <location>
        <begin position="265"/>
        <end position="285"/>
    </location>
</feature>
<dbReference type="GO" id="GO:0015297">
    <property type="term" value="F:antiporter activity"/>
    <property type="evidence" value="ECO:0007669"/>
    <property type="project" value="UniProtKB-KW"/>
</dbReference>
<dbReference type="InterPro" id="IPR052180">
    <property type="entry name" value="NhaC_Na-H+_Antiporter"/>
</dbReference>
<feature type="transmembrane region" description="Helical" evidence="9">
    <location>
        <begin position="76"/>
        <end position="97"/>
    </location>
</feature>
<evidence type="ECO:0000256" key="7">
    <source>
        <dbReference type="ARBA" id="ARBA00023136"/>
    </source>
</evidence>
<feature type="transmembrane region" description="Helical" evidence="9">
    <location>
        <begin position="451"/>
        <end position="473"/>
    </location>
</feature>
<evidence type="ECO:0000256" key="5">
    <source>
        <dbReference type="ARBA" id="ARBA00022692"/>
    </source>
</evidence>
<keyword evidence="3" id="KW-0050">Antiport</keyword>
<dbReference type="GO" id="GO:0005886">
    <property type="term" value="C:plasma membrane"/>
    <property type="evidence" value="ECO:0007669"/>
    <property type="project" value="UniProtKB-SubCell"/>
</dbReference>
<keyword evidence="6 9" id="KW-1133">Transmembrane helix</keyword>
<feature type="transmembrane region" description="Helical" evidence="9">
    <location>
        <begin position="44"/>
        <end position="64"/>
    </location>
</feature>
<gene>
    <name evidence="11" type="ORF">H9977_01525</name>
</gene>
<evidence type="ECO:0000256" key="2">
    <source>
        <dbReference type="ARBA" id="ARBA00022448"/>
    </source>
</evidence>
<accession>A0A9D2BF34</accession>
<feature type="transmembrane region" description="Helical" evidence="9">
    <location>
        <begin position="337"/>
        <end position="364"/>
    </location>
</feature>
<dbReference type="EMBL" id="DXEL01000015">
    <property type="protein sequence ID" value="HIX73723.1"/>
    <property type="molecule type" value="Genomic_DNA"/>
</dbReference>
<comment type="similarity">
    <text evidence="8">Belongs to the NhaC Na(+)/H(+) (TC 2.A.35) antiporter family.</text>
</comment>
<feature type="transmembrane region" description="Helical" evidence="9">
    <location>
        <begin position="12"/>
        <end position="32"/>
    </location>
</feature>
<keyword evidence="7 9" id="KW-0472">Membrane</keyword>
<keyword evidence="5 9" id="KW-0812">Transmembrane</keyword>
<comment type="subcellular location">
    <subcellularLocation>
        <location evidence="1">Cell membrane</location>
        <topology evidence="1">Multi-pass membrane protein</topology>
    </subcellularLocation>
</comment>
<evidence type="ECO:0000256" key="8">
    <source>
        <dbReference type="ARBA" id="ARBA00038435"/>
    </source>
</evidence>
<evidence type="ECO:0000256" key="6">
    <source>
        <dbReference type="ARBA" id="ARBA00022989"/>
    </source>
</evidence>
<organism evidence="11 12">
    <name type="scientific">Candidatus Parabacteroides intestinipullorum</name>
    <dbReference type="NCBI Taxonomy" id="2838723"/>
    <lineage>
        <taxon>Bacteria</taxon>
        <taxon>Pseudomonadati</taxon>
        <taxon>Bacteroidota</taxon>
        <taxon>Bacteroidia</taxon>
        <taxon>Bacteroidales</taxon>
        <taxon>Tannerellaceae</taxon>
        <taxon>Parabacteroides</taxon>
    </lineage>
</organism>
<keyword evidence="2" id="KW-0813">Transport</keyword>
<evidence type="ECO:0000256" key="1">
    <source>
        <dbReference type="ARBA" id="ARBA00004651"/>
    </source>
</evidence>
<feature type="transmembrane region" description="Helical" evidence="9">
    <location>
        <begin position="117"/>
        <end position="146"/>
    </location>
</feature>
<reference evidence="11" key="2">
    <citation type="submission" date="2021-04" db="EMBL/GenBank/DDBJ databases">
        <authorList>
            <person name="Gilroy R."/>
        </authorList>
    </citation>
    <scope>NUCLEOTIDE SEQUENCE</scope>
    <source>
        <strain evidence="11">ChiGjej6B6-14162</strain>
    </source>
</reference>
<evidence type="ECO:0000259" key="10">
    <source>
        <dbReference type="Pfam" id="PF03553"/>
    </source>
</evidence>
<keyword evidence="4" id="KW-1003">Cell membrane</keyword>
<evidence type="ECO:0000256" key="9">
    <source>
        <dbReference type="SAM" id="Phobius"/>
    </source>
</evidence>
<proteinExistence type="inferred from homology"/>
<evidence type="ECO:0000313" key="12">
    <source>
        <dbReference type="Proteomes" id="UP000886740"/>
    </source>
</evidence>
<evidence type="ECO:0000256" key="4">
    <source>
        <dbReference type="ARBA" id="ARBA00022475"/>
    </source>
</evidence>
<feature type="transmembrane region" description="Helical" evidence="9">
    <location>
        <begin position="198"/>
        <end position="220"/>
    </location>
</feature>
<comment type="caution">
    <text evidence="11">The sequence shown here is derived from an EMBL/GenBank/DDBJ whole genome shotgun (WGS) entry which is preliminary data.</text>
</comment>
<feature type="domain" description="Na+/H+ antiporter NhaC-like C-terminal" evidence="10">
    <location>
        <begin position="167"/>
        <end position="472"/>
    </location>
</feature>
<feature type="transmembrane region" description="Helical" evidence="9">
    <location>
        <begin position="376"/>
        <end position="397"/>
    </location>
</feature>
<dbReference type="Pfam" id="PF03553">
    <property type="entry name" value="Na_H_antiporter"/>
    <property type="match status" value="1"/>
</dbReference>
<sequence>MVTQAQKRPSVLLSVIPIVVLVALLSVTISVFGSDALNGGSQVVLLATTAVASSLAMFFCGTSWKEIETAICNNILGVATALIILLLIGALSGSWMISGVVPTLIYYGMQLLHPSFFLASCCLICAVVSVMTGSSWTTIATIGIALMGIGEAQGFQAGWVAGAIISGAYFGDKVSPLSDTTVLASSVTQTPLFVHIRYMMLTTVPTMALTLLIFMVAGFMHEAGASEQVAEFSAALEQTFDISLWLLVVPLVTAILIAKKVPALITLFVSALLAGIFALVMQPGLLQEISGESSRSALSLFKGLFMTFYGSTGIDTGNAALNDLVATRGMAGMMNTIWLIICAMCFGGAMTATGMLESLTMLFIRFMRKRASMVTSTVFSGLFLNICTADQYISIILTGNMFKDIYKNQGYESRLLSRTTEDSVTVTSVLVPWNTCGMTQATILSVPTLTYLPYCFFNIISPLMSIFMAIIGYKIKRNHEKDKDLLTG</sequence>